<dbReference type="PIRSF" id="PIRSF000331">
    <property type="entry name" value="HpaA_HpaB"/>
    <property type="match status" value="1"/>
</dbReference>
<evidence type="ECO:0000256" key="4">
    <source>
        <dbReference type="PIRSR" id="PIRSR000331-2"/>
    </source>
</evidence>
<dbReference type="OrthoDB" id="9785230at2"/>
<feature type="binding site" evidence="4">
    <location>
        <begin position="456"/>
        <end position="459"/>
    </location>
    <ligand>
        <name>FAD</name>
        <dbReference type="ChEBI" id="CHEBI:57692"/>
    </ligand>
</feature>
<evidence type="ECO:0000313" key="8">
    <source>
        <dbReference type="Proteomes" id="UP000245998"/>
    </source>
</evidence>
<dbReference type="GO" id="GO:0050660">
    <property type="term" value="F:flavin adenine dinucleotide binding"/>
    <property type="evidence" value="ECO:0007669"/>
    <property type="project" value="InterPro"/>
</dbReference>
<evidence type="ECO:0000259" key="6">
    <source>
        <dbReference type="Pfam" id="PF11794"/>
    </source>
</evidence>
<dbReference type="PANTHER" id="PTHR36117">
    <property type="entry name" value="4-HYDROXYPHENYLACETATE 3-MONOOXYGENASE-RELATED"/>
    <property type="match status" value="1"/>
</dbReference>
<dbReference type="GO" id="GO:0010124">
    <property type="term" value="P:phenylacetate catabolic process"/>
    <property type="evidence" value="ECO:0007669"/>
    <property type="project" value="InterPro"/>
</dbReference>
<dbReference type="InterPro" id="IPR036250">
    <property type="entry name" value="AcylCo_DH-like_C"/>
</dbReference>
<keyword evidence="7" id="KW-0503">Monooxygenase</keyword>
<feature type="domain" description="HpaB/PvcC/4-BUDH C-terminal" evidence="5">
    <location>
        <begin position="284"/>
        <end position="478"/>
    </location>
</feature>
<protein>
    <submittedName>
        <fullName evidence="7">4-hydroxyphenylacetate 3-monooxygenase, oxygenase component</fullName>
    </submittedName>
</protein>
<reference evidence="7 8" key="1">
    <citation type="submission" date="2018-04" db="EMBL/GenBank/DDBJ databases">
        <title>Camelliibacillus theae gen. nov., sp. nov., isolated from Pu'er tea.</title>
        <authorList>
            <person name="Niu L."/>
        </authorList>
    </citation>
    <scope>NUCLEOTIDE SEQUENCE [LARGE SCALE GENOMIC DNA]</scope>
    <source>
        <strain evidence="7 8">T8</strain>
    </source>
</reference>
<evidence type="ECO:0000313" key="7">
    <source>
        <dbReference type="EMBL" id="PWA13076.1"/>
    </source>
</evidence>
<dbReference type="GO" id="GO:0016627">
    <property type="term" value="F:oxidoreductase activity, acting on the CH-CH group of donors"/>
    <property type="evidence" value="ECO:0007669"/>
    <property type="project" value="InterPro"/>
</dbReference>
<evidence type="ECO:0000259" key="5">
    <source>
        <dbReference type="Pfam" id="PF03241"/>
    </source>
</evidence>
<evidence type="ECO:0000256" key="2">
    <source>
        <dbReference type="ARBA" id="ARBA00022827"/>
    </source>
</evidence>
<dbReference type="Pfam" id="PF03241">
    <property type="entry name" value="HpaB"/>
    <property type="match status" value="1"/>
</dbReference>
<proteinExistence type="predicted"/>
<feature type="binding site" evidence="4">
    <location>
        <position position="193"/>
    </location>
    <ligand>
        <name>FAD</name>
        <dbReference type="ChEBI" id="CHEBI:57692"/>
    </ligand>
</feature>
<dbReference type="AlphaFoldDB" id="A0A2U1K6A8"/>
<dbReference type="SUPFAM" id="SSF47203">
    <property type="entry name" value="Acyl-CoA dehydrogenase C-terminal domain-like"/>
    <property type="match status" value="1"/>
</dbReference>
<dbReference type="Pfam" id="PF11794">
    <property type="entry name" value="HpaB_N"/>
    <property type="match status" value="1"/>
</dbReference>
<keyword evidence="2 4" id="KW-0274">FAD</keyword>
<dbReference type="InterPro" id="IPR024719">
    <property type="entry name" value="HpaB/PvcC/4-BUDH_C"/>
</dbReference>
<dbReference type="InterPro" id="IPR004925">
    <property type="entry name" value="HpaB/PvcC/4-BUDH"/>
</dbReference>
<keyword evidence="1" id="KW-0285">Flavoprotein</keyword>
<feature type="binding site" evidence="4">
    <location>
        <begin position="156"/>
        <end position="159"/>
    </location>
    <ligand>
        <name>FAD</name>
        <dbReference type="ChEBI" id="CHEBI:57692"/>
    </ligand>
</feature>
<comment type="caution">
    <text evidence="7">The sequence shown here is derived from an EMBL/GenBank/DDBJ whole genome shotgun (WGS) entry which is preliminary data.</text>
</comment>
<dbReference type="Proteomes" id="UP000245998">
    <property type="component" value="Unassembled WGS sequence"/>
</dbReference>
<organism evidence="7 8">
    <name type="scientific">Pueribacillus theae</name>
    <dbReference type="NCBI Taxonomy" id="2171751"/>
    <lineage>
        <taxon>Bacteria</taxon>
        <taxon>Bacillati</taxon>
        <taxon>Bacillota</taxon>
        <taxon>Bacilli</taxon>
        <taxon>Bacillales</taxon>
        <taxon>Bacillaceae</taxon>
        <taxon>Pueribacillus</taxon>
    </lineage>
</organism>
<dbReference type="NCBIfam" id="TIGR02309">
    <property type="entry name" value="HpaB-1"/>
    <property type="match status" value="1"/>
</dbReference>
<feature type="domain" description="HpaB/PvcC/4-BUDH N-terminal" evidence="6">
    <location>
        <begin position="5"/>
        <end position="276"/>
    </location>
</feature>
<dbReference type="Gene3D" id="2.40.110.10">
    <property type="entry name" value="Butyryl-CoA Dehydrogenase, subunit A, domain 2"/>
    <property type="match status" value="1"/>
</dbReference>
<dbReference type="InterPro" id="IPR009100">
    <property type="entry name" value="AcylCoA_DH/oxidase_NM_dom_sf"/>
</dbReference>
<keyword evidence="3" id="KW-0560">Oxidoreductase</keyword>
<gene>
    <name evidence="7" type="primary">hpaB</name>
    <name evidence="7" type="ORF">DCC39_02810</name>
</gene>
<dbReference type="RefSeq" id="WP_116553362.1">
    <property type="nucleotide sequence ID" value="NZ_QCZG01000003.1"/>
</dbReference>
<evidence type="ECO:0000256" key="3">
    <source>
        <dbReference type="ARBA" id="ARBA00023002"/>
    </source>
</evidence>
<dbReference type="SUPFAM" id="SSF56645">
    <property type="entry name" value="Acyl-CoA dehydrogenase NM domain-like"/>
    <property type="match status" value="1"/>
</dbReference>
<dbReference type="EMBL" id="QCZG01000003">
    <property type="protein sequence ID" value="PWA13076.1"/>
    <property type="molecule type" value="Genomic_DNA"/>
</dbReference>
<dbReference type="InterPro" id="IPR012687">
    <property type="entry name" value="HpaB_Deino-type"/>
</dbReference>
<accession>A0A2U1K6A8</accession>
<dbReference type="GO" id="GO:0016712">
    <property type="term" value="F:oxidoreductase activity, acting on paired donors, with incorporation or reduction of molecular oxygen, reduced flavin or flavoprotein as one donor, and incorporation of one atom of oxygen"/>
    <property type="evidence" value="ECO:0007669"/>
    <property type="project" value="InterPro"/>
</dbReference>
<evidence type="ECO:0000256" key="1">
    <source>
        <dbReference type="ARBA" id="ARBA00022630"/>
    </source>
</evidence>
<dbReference type="Gene3D" id="1.20.140.10">
    <property type="entry name" value="Butyryl-CoA Dehydrogenase, subunit A, domain 3"/>
    <property type="match status" value="1"/>
</dbReference>
<dbReference type="InterPro" id="IPR024674">
    <property type="entry name" value="HpaB/PvcC/4-BUDH_N"/>
</dbReference>
<dbReference type="Gene3D" id="1.10.3140.10">
    <property type="entry name" value="4-hydroxybutyryl-coa dehydratase, domain 1"/>
    <property type="match status" value="1"/>
</dbReference>
<keyword evidence="8" id="KW-1185">Reference proteome</keyword>
<name>A0A2U1K6A8_9BACI</name>
<dbReference type="PANTHER" id="PTHR36117:SF3">
    <property type="entry name" value="4-HYDROXYPHENYLACETATE 3-MONOOXYGENASE-RELATED"/>
    <property type="match status" value="1"/>
</dbReference>
<sequence length="480" mass="54889">MGAITGDEYVERIDRQKSEVWIDGKKVEGRISEHPAFKGIIKTQASLYDLQHDQHKKDILTYVSPLTGDRVGTSYLHPKTKEDLEKRRLASTEWAEASFGLLGRSPDYMNTALMTFAAASELFCEQEKKCGDNLLKFYEYCREQDISLTHTFVQPQVNRSEIYFEDTEEPIAARIVSKNGDGIVIKGARLLATQGGITDEILVFPSGSFFKGLGKDDPNAYAFSIPSNQKGLKFVSRQPLNYKESRFDSPLGSRFEENDAIVIFDNVVVPWDRVFLYGNCDVAAKLYQETTFHHHAIHQTISRQIVKTKFMLGVMQLLAETINIHEYLHIKEKISELIVALETMKGFLFSAEKQAKLDKWGTMTPDMNALSAAIHYYPRVYPRFLEILQQLGASGLVSLPTEADFRSELGEDLEKYLQSATTGGYERVKLFRLAWDLCMSAFGSRQLQYERYFFGDPVRLTARLYDSYPKENFVQWVKLR</sequence>
<dbReference type="InterPro" id="IPR046373">
    <property type="entry name" value="Acyl-CoA_Oxase/DH_mid-dom_sf"/>
</dbReference>